<dbReference type="GO" id="GO:0032993">
    <property type="term" value="C:protein-DNA complex"/>
    <property type="evidence" value="ECO:0007669"/>
    <property type="project" value="TreeGrafter"/>
</dbReference>
<dbReference type="InterPro" id="IPR036388">
    <property type="entry name" value="WH-like_DNA-bd_sf"/>
</dbReference>
<dbReference type="PANTHER" id="PTHR30346">
    <property type="entry name" value="TRANSCRIPTIONAL DUAL REGULATOR HCAR-RELATED"/>
    <property type="match status" value="1"/>
</dbReference>
<dbReference type="Gene3D" id="3.40.190.10">
    <property type="entry name" value="Periplasmic binding protein-like II"/>
    <property type="match status" value="2"/>
</dbReference>
<evidence type="ECO:0000313" key="7">
    <source>
        <dbReference type="Proteomes" id="UP000321225"/>
    </source>
</evidence>
<dbReference type="GO" id="GO:0003677">
    <property type="term" value="F:DNA binding"/>
    <property type="evidence" value="ECO:0007669"/>
    <property type="project" value="UniProtKB-KW"/>
</dbReference>
<keyword evidence="7" id="KW-1185">Reference proteome</keyword>
<accession>A0A511AFH4</accession>
<evidence type="ECO:0000313" key="6">
    <source>
        <dbReference type="EMBL" id="GEK85411.1"/>
    </source>
</evidence>
<evidence type="ECO:0000256" key="1">
    <source>
        <dbReference type="ARBA" id="ARBA00009437"/>
    </source>
</evidence>
<dbReference type="Pfam" id="PF00126">
    <property type="entry name" value="HTH_1"/>
    <property type="match status" value="1"/>
</dbReference>
<evidence type="ECO:0000259" key="5">
    <source>
        <dbReference type="PROSITE" id="PS50931"/>
    </source>
</evidence>
<name>A0A511AFH4_9MICO</name>
<gene>
    <name evidence="6" type="ORF">MAE01_05870</name>
</gene>
<dbReference type="OrthoDB" id="3673085at2"/>
<keyword evidence="2" id="KW-0805">Transcription regulation</keyword>
<keyword evidence="3" id="KW-0238">DNA-binding</keyword>
<organism evidence="6 7">
    <name type="scientific">Microbacterium aerolatum</name>
    <dbReference type="NCBI Taxonomy" id="153731"/>
    <lineage>
        <taxon>Bacteria</taxon>
        <taxon>Bacillati</taxon>
        <taxon>Actinomycetota</taxon>
        <taxon>Actinomycetes</taxon>
        <taxon>Micrococcales</taxon>
        <taxon>Microbacteriaceae</taxon>
        <taxon>Microbacterium</taxon>
    </lineage>
</organism>
<dbReference type="PANTHER" id="PTHR30346:SF29">
    <property type="entry name" value="LYSR SUBSTRATE-BINDING"/>
    <property type="match status" value="1"/>
</dbReference>
<dbReference type="RefSeq" id="WP_147038058.1">
    <property type="nucleotide sequence ID" value="NZ_BJUW01000002.1"/>
</dbReference>
<sequence length="296" mass="32079">MFELRRLRLLHELALRGTIADVARELSYSPSTVSQQLALLEREADVALLEPDGRRVRLTAQGRMLAAHAARALELDEAARAELSISRDARAPVRVAVMPTAAEALVPAALTLLAEREPGLRLEMVEMPPEEGLFELRAHAFDLVVAEQYPGYTRELQPGIERTLLGRDPVRLVVPPGSPARELADLRDAAWAMEPQGAAVRQWAVQQCRAAGFEPDVRFEATDLTAHARLAAAGHAAAMLPDLSWTGDRSSVRLLQLPGDPVREIFAATRSSSRDGAAVGAVLTALADALAAHRPR</sequence>
<comment type="similarity">
    <text evidence="1">Belongs to the LysR transcriptional regulatory family.</text>
</comment>
<dbReference type="InterPro" id="IPR000847">
    <property type="entry name" value="LysR_HTH_N"/>
</dbReference>
<evidence type="ECO:0000256" key="4">
    <source>
        <dbReference type="ARBA" id="ARBA00023163"/>
    </source>
</evidence>
<dbReference type="SUPFAM" id="SSF53850">
    <property type="entry name" value="Periplasmic binding protein-like II"/>
    <property type="match status" value="1"/>
</dbReference>
<dbReference type="SUPFAM" id="SSF46785">
    <property type="entry name" value="Winged helix' DNA-binding domain"/>
    <property type="match status" value="1"/>
</dbReference>
<dbReference type="AlphaFoldDB" id="A0A511AFH4"/>
<dbReference type="PROSITE" id="PS50931">
    <property type="entry name" value="HTH_LYSR"/>
    <property type="match status" value="1"/>
</dbReference>
<comment type="caution">
    <text evidence="6">The sequence shown here is derived from an EMBL/GenBank/DDBJ whole genome shotgun (WGS) entry which is preliminary data.</text>
</comment>
<protein>
    <submittedName>
        <fullName evidence="6">Transcriptional regulator</fullName>
    </submittedName>
</protein>
<dbReference type="InterPro" id="IPR005119">
    <property type="entry name" value="LysR_subst-bd"/>
</dbReference>
<proteinExistence type="inferred from homology"/>
<dbReference type="GO" id="GO:0003700">
    <property type="term" value="F:DNA-binding transcription factor activity"/>
    <property type="evidence" value="ECO:0007669"/>
    <property type="project" value="InterPro"/>
</dbReference>
<evidence type="ECO:0000256" key="3">
    <source>
        <dbReference type="ARBA" id="ARBA00023125"/>
    </source>
</evidence>
<evidence type="ECO:0000256" key="2">
    <source>
        <dbReference type="ARBA" id="ARBA00023015"/>
    </source>
</evidence>
<dbReference type="InterPro" id="IPR036390">
    <property type="entry name" value="WH_DNA-bd_sf"/>
</dbReference>
<dbReference type="Pfam" id="PF03466">
    <property type="entry name" value="LysR_substrate"/>
    <property type="match status" value="1"/>
</dbReference>
<feature type="domain" description="HTH lysR-type" evidence="5">
    <location>
        <begin position="2"/>
        <end position="59"/>
    </location>
</feature>
<dbReference type="Gene3D" id="1.10.10.10">
    <property type="entry name" value="Winged helix-like DNA-binding domain superfamily/Winged helix DNA-binding domain"/>
    <property type="match status" value="1"/>
</dbReference>
<keyword evidence="4" id="KW-0804">Transcription</keyword>
<dbReference type="EMBL" id="BJUW01000002">
    <property type="protein sequence ID" value="GEK85411.1"/>
    <property type="molecule type" value="Genomic_DNA"/>
</dbReference>
<dbReference type="Proteomes" id="UP000321225">
    <property type="component" value="Unassembled WGS sequence"/>
</dbReference>
<reference evidence="6 7" key="1">
    <citation type="submission" date="2019-07" db="EMBL/GenBank/DDBJ databases">
        <title>Whole genome shotgun sequence of Microbacterium aerolatum NBRC 103071.</title>
        <authorList>
            <person name="Hosoyama A."/>
            <person name="Uohara A."/>
            <person name="Ohji S."/>
            <person name="Ichikawa N."/>
        </authorList>
    </citation>
    <scope>NUCLEOTIDE SEQUENCE [LARGE SCALE GENOMIC DNA]</scope>
    <source>
        <strain evidence="6 7">NBRC 103071</strain>
    </source>
</reference>